<dbReference type="RefSeq" id="XP_013762486.1">
    <property type="nucleotide sequence ID" value="XM_013907032.1"/>
</dbReference>
<name>A0A0L0DE86_THETB</name>
<dbReference type="Gene3D" id="1.10.150.20">
    <property type="entry name" value="5' to 3' exonuclease, C-terminal subdomain"/>
    <property type="match status" value="1"/>
</dbReference>
<evidence type="ECO:0000313" key="7">
    <source>
        <dbReference type="EMBL" id="KNC50599.1"/>
    </source>
</evidence>
<gene>
    <name evidence="7" type="ORF">AMSG_00757</name>
</gene>
<organism evidence="7 8">
    <name type="scientific">Thecamonas trahens ATCC 50062</name>
    <dbReference type="NCBI Taxonomy" id="461836"/>
    <lineage>
        <taxon>Eukaryota</taxon>
        <taxon>Apusozoa</taxon>
        <taxon>Apusomonadida</taxon>
        <taxon>Apusomonadidae</taxon>
        <taxon>Thecamonas</taxon>
    </lineage>
</organism>
<dbReference type="PIRSF" id="PIRSF005856">
    <property type="entry name" value="Rad51"/>
    <property type="match status" value="1"/>
</dbReference>
<dbReference type="GO" id="GO:0003697">
    <property type="term" value="F:single-stranded DNA binding"/>
    <property type="evidence" value="ECO:0007669"/>
    <property type="project" value="TreeGrafter"/>
</dbReference>
<evidence type="ECO:0000256" key="1">
    <source>
        <dbReference type="ARBA" id="ARBA00022741"/>
    </source>
</evidence>
<dbReference type="GO" id="GO:0070192">
    <property type="term" value="P:chromosome organization involved in meiotic cell cycle"/>
    <property type="evidence" value="ECO:0007669"/>
    <property type="project" value="TreeGrafter"/>
</dbReference>
<dbReference type="InterPro" id="IPR016467">
    <property type="entry name" value="DNA_recomb/repair_RecA-like"/>
</dbReference>
<dbReference type="NCBIfam" id="NF003301">
    <property type="entry name" value="PRK04301.1"/>
    <property type="match status" value="1"/>
</dbReference>
<dbReference type="GO" id="GO:0003690">
    <property type="term" value="F:double-stranded DNA binding"/>
    <property type="evidence" value="ECO:0007669"/>
    <property type="project" value="TreeGrafter"/>
</dbReference>
<dbReference type="STRING" id="461836.A0A0L0DE86"/>
<evidence type="ECO:0000313" key="8">
    <source>
        <dbReference type="Proteomes" id="UP000054408"/>
    </source>
</evidence>
<dbReference type="PROSITE" id="PS50163">
    <property type="entry name" value="RECA_3"/>
    <property type="match status" value="1"/>
</dbReference>
<evidence type="ECO:0000259" key="6">
    <source>
        <dbReference type="PROSITE" id="PS50163"/>
    </source>
</evidence>
<dbReference type="GO" id="GO:0006312">
    <property type="term" value="P:mitotic recombination"/>
    <property type="evidence" value="ECO:0007669"/>
    <property type="project" value="TreeGrafter"/>
</dbReference>
<dbReference type="GO" id="GO:0007131">
    <property type="term" value="P:reciprocal meiotic recombination"/>
    <property type="evidence" value="ECO:0007669"/>
    <property type="project" value="TreeGrafter"/>
</dbReference>
<dbReference type="PANTHER" id="PTHR22942">
    <property type="entry name" value="RECA/RAD51/RADA DNA STRAND-PAIRING FAMILY MEMBER"/>
    <property type="match status" value="1"/>
</dbReference>
<dbReference type="GO" id="GO:0000150">
    <property type="term" value="F:DNA strand exchange activity"/>
    <property type="evidence" value="ECO:0007669"/>
    <property type="project" value="TreeGrafter"/>
</dbReference>
<dbReference type="GO" id="GO:0042148">
    <property type="term" value="P:DNA strand invasion"/>
    <property type="evidence" value="ECO:0007669"/>
    <property type="project" value="TreeGrafter"/>
</dbReference>
<dbReference type="InterPro" id="IPR020587">
    <property type="entry name" value="RecA_monomer-monomer_interface"/>
</dbReference>
<dbReference type="Proteomes" id="UP000054408">
    <property type="component" value="Unassembled WGS sequence"/>
</dbReference>
<dbReference type="GO" id="GO:0000730">
    <property type="term" value="P:DNA recombinase assembly"/>
    <property type="evidence" value="ECO:0007669"/>
    <property type="project" value="TreeGrafter"/>
</dbReference>
<dbReference type="Gene3D" id="3.40.50.300">
    <property type="entry name" value="P-loop containing nucleotide triphosphate hydrolases"/>
    <property type="match status" value="1"/>
</dbReference>
<dbReference type="InterPro" id="IPR020588">
    <property type="entry name" value="RecA_ATP-bd"/>
</dbReference>
<feature type="domain" description="RecA family profile 2" evidence="6">
    <location>
        <begin position="275"/>
        <end position="338"/>
    </location>
</feature>
<evidence type="ECO:0000256" key="2">
    <source>
        <dbReference type="ARBA" id="ARBA00022840"/>
    </source>
</evidence>
<dbReference type="OrthoDB" id="10251254at2759"/>
<feature type="domain" description="RecA family profile 1" evidence="5">
    <location>
        <begin position="107"/>
        <end position="268"/>
    </location>
</feature>
<protein>
    <submittedName>
        <fullName evidence="7">RAD51/dmc1 protein</fullName>
    </submittedName>
</protein>
<evidence type="ECO:0000256" key="4">
    <source>
        <dbReference type="RuleBase" id="RU003422"/>
    </source>
</evidence>
<keyword evidence="8" id="KW-1185">Reference proteome</keyword>
<dbReference type="SUPFAM" id="SSF47794">
    <property type="entry name" value="Rad51 N-terminal domain-like"/>
    <property type="match status" value="1"/>
</dbReference>
<dbReference type="GO" id="GO:0000794">
    <property type="term" value="C:condensed nuclear chromosome"/>
    <property type="evidence" value="ECO:0007669"/>
    <property type="project" value="TreeGrafter"/>
</dbReference>
<dbReference type="GO" id="GO:0140664">
    <property type="term" value="F:ATP-dependent DNA damage sensor activity"/>
    <property type="evidence" value="ECO:0007669"/>
    <property type="project" value="InterPro"/>
</dbReference>
<dbReference type="FunFam" id="3.40.50.300:FF:002052">
    <property type="entry name" value="DNA repair protein RAD51 homolog"/>
    <property type="match status" value="1"/>
</dbReference>
<reference evidence="7 8" key="1">
    <citation type="submission" date="2010-05" db="EMBL/GenBank/DDBJ databases">
        <title>The Genome Sequence of Thecamonas trahens ATCC 50062.</title>
        <authorList>
            <consortium name="The Broad Institute Genome Sequencing Platform"/>
            <person name="Russ C."/>
            <person name="Cuomo C."/>
            <person name="Shea T."/>
            <person name="Young S.K."/>
            <person name="Zeng Q."/>
            <person name="Koehrsen M."/>
            <person name="Haas B."/>
            <person name="Borodovsky M."/>
            <person name="Guigo R."/>
            <person name="Alvarado L."/>
            <person name="Berlin A."/>
            <person name="Bochicchio J."/>
            <person name="Borenstein D."/>
            <person name="Chapman S."/>
            <person name="Chen Z."/>
            <person name="Freedman E."/>
            <person name="Gellesch M."/>
            <person name="Goldberg J."/>
            <person name="Griggs A."/>
            <person name="Gujja S."/>
            <person name="Heilman E."/>
            <person name="Heiman D."/>
            <person name="Hepburn T."/>
            <person name="Howarth C."/>
            <person name="Jen D."/>
            <person name="Larson L."/>
            <person name="Mehta T."/>
            <person name="Park D."/>
            <person name="Pearson M."/>
            <person name="Roberts A."/>
            <person name="Saif S."/>
            <person name="Shenoy N."/>
            <person name="Sisk P."/>
            <person name="Stolte C."/>
            <person name="Sykes S."/>
            <person name="Thomson T."/>
            <person name="Walk T."/>
            <person name="White J."/>
            <person name="Yandava C."/>
            <person name="Burger G."/>
            <person name="Gray M.W."/>
            <person name="Holland P.W.H."/>
            <person name="King N."/>
            <person name="Lang F.B.F."/>
            <person name="Roger A.J."/>
            <person name="Ruiz-Trillo I."/>
            <person name="Lander E."/>
            <person name="Nusbaum C."/>
        </authorList>
    </citation>
    <scope>NUCLEOTIDE SEQUENCE [LARGE SCALE GENOMIC DNA]</scope>
    <source>
        <strain evidence="7 8">ATCC 50062</strain>
    </source>
</reference>
<keyword evidence="3" id="KW-0238">DNA-binding</keyword>
<keyword evidence="2 4" id="KW-0067">ATP-binding</keyword>
<dbReference type="InterPro" id="IPR027417">
    <property type="entry name" value="P-loop_NTPase"/>
</dbReference>
<dbReference type="SUPFAM" id="SSF52540">
    <property type="entry name" value="P-loop containing nucleoside triphosphate hydrolases"/>
    <property type="match status" value="1"/>
</dbReference>
<dbReference type="eggNOG" id="KOG1434">
    <property type="taxonomic scope" value="Eukaryota"/>
</dbReference>
<dbReference type="AlphaFoldDB" id="A0A0L0DE86"/>
<dbReference type="OMA" id="QQIECIT"/>
<dbReference type="PROSITE" id="PS50162">
    <property type="entry name" value="RECA_2"/>
    <property type="match status" value="1"/>
</dbReference>
<evidence type="ECO:0000256" key="3">
    <source>
        <dbReference type="ARBA" id="ARBA00023125"/>
    </source>
</evidence>
<accession>A0A0L0DE86</accession>
<keyword evidence="1 4" id="KW-0547">Nucleotide-binding</keyword>
<dbReference type="InterPro" id="IPR010995">
    <property type="entry name" value="DNA_repair_Rad51/TF_NusA_a-hlx"/>
</dbReference>
<comment type="similarity">
    <text evidence="4">Belongs to the RecA family.</text>
</comment>
<sequence length="338" mass="35951">MAATEDMVVAVGTEMAAQASYQVEAEDAFDPIDRLQTVGVSATDVKKLVAGGYATVQSVLMSTMRDLCEVKGVSEAKALKIVEGAAMLCEKGTAFVSGKAALEAREHVVRISTGSSALDTLLGGGVETMSITEASRTLCVTSQLPLEAGGGGGKVLYIDTEGTFRPGRIVQIAERYGLDSNDVLENILTVRVYTHEQQYNMLVRAAALMADDGCIRMLIVDSITALFRVDYTGRGQLAERQQKLNQMLARLTKLADEFNIAVFITNQVVSDPGGGAMFVSDPKKPVGGHVLAHASTTRLSLRKGRGNQRVCKLFDSPCLPDAEAVYEIGPGGVSDPLD</sequence>
<dbReference type="Pfam" id="PF08423">
    <property type="entry name" value="Rad51"/>
    <property type="match status" value="1"/>
</dbReference>
<dbReference type="GeneID" id="25560547"/>
<dbReference type="InterPro" id="IPR013632">
    <property type="entry name" value="Rad51_C"/>
</dbReference>
<dbReference type="PANTHER" id="PTHR22942:SF30">
    <property type="entry name" value="MEIOTIC RECOMBINATION PROTEIN DMC1_LIM15 HOMOLOG"/>
    <property type="match status" value="1"/>
</dbReference>
<proteinExistence type="inferred from homology"/>
<evidence type="ECO:0000259" key="5">
    <source>
        <dbReference type="PROSITE" id="PS50162"/>
    </source>
</evidence>
<dbReference type="GO" id="GO:0005524">
    <property type="term" value="F:ATP binding"/>
    <property type="evidence" value="ECO:0007669"/>
    <property type="project" value="UniProtKB-KW"/>
</dbReference>
<dbReference type="EMBL" id="GL349435">
    <property type="protein sequence ID" value="KNC50599.1"/>
    <property type="molecule type" value="Genomic_DNA"/>
</dbReference>